<dbReference type="PANTHER" id="PTHR20883">
    <property type="entry name" value="PHYTANOYL-COA DIOXYGENASE DOMAIN CONTAINING 1"/>
    <property type="match status" value="1"/>
</dbReference>
<accession>B7KDS4</accession>
<dbReference type="STRING" id="65393.PCC7424_1945"/>
<dbReference type="GO" id="GO:0016706">
    <property type="term" value="F:2-oxoglutarate-dependent dioxygenase activity"/>
    <property type="evidence" value="ECO:0007669"/>
    <property type="project" value="UniProtKB-ARBA"/>
</dbReference>
<dbReference type="KEGG" id="cyc:PCC7424_1945"/>
<dbReference type="eggNOG" id="COG5285">
    <property type="taxonomic scope" value="Bacteria"/>
</dbReference>
<dbReference type="Proteomes" id="UP000002384">
    <property type="component" value="Chromosome"/>
</dbReference>
<dbReference type="Pfam" id="PF05721">
    <property type="entry name" value="PhyH"/>
    <property type="match status" value="1"/>
</dbReference>
<dbReference type="HOGENOM" id="CLU_929748_0_0_3"/>
<sequence>MYQLNLLMISNNWEENGFIGPIKALTEKEILPITNEVRNIISNSKDFLQLRNKHLYSKLIQELCLNEIIINAVKDLMGSNLILWRTQIFKVNKNQGFGWHQDQYRTLLSEPTKHISLQIALTKSTEDNCVFFIPGSHKMNSSELNEAGLYLEENCQLNIPQYYRSFKSSIKPVKMILEPGEFFIFHPSTLHASFDRRKEHCKAPKTVNQGSFLPVGRLWNRTVGVFNSLNFQSSPRLGVAMRITVPEVKVLPTAFEKTLPRIDKCVLLHGSNENGVNELDSWSVNDKTRVNEQSLIEVG</sequence>
<organism evidence="1 2">
    <name type="scientific">Gloeothece citriformis (strain PCC 7424)</name>
    <name type="common">Cyanothece sp. (strain PCC 7424)</name>
    <dbReference type="NCBI Taxonomy" id="65393"/>
    <lineage>
        <taxon>Bacteria</taxon>
        <taxon>Bacillati</taxon>
        <taxon>Cyanobacteriota</taxon>
        <taxon>Cyanophyceae</taxon>
        <taxon>Oscillatoriophycideae</taxon>
        <taxon>Chroococcales</taxon>
        <taxon>Aphanothecaceae</taxon>
        <taxon>Gloeothece</taxon>
        <taxon>Gloeothece citriformis</taxon>
    </lineage>
</organism>
<dbReference type="EMBL" id="CP001291">
    <property type="protein sequence ID" value="ACK70376.1"/>
    <property type="molecule type" value="Genomic_DNA"/>
</dbReference>
<proteinExistence type="predicted"/>
<evidence type="ECO:0000313" key="2">
    <source>
        <dbReference type="Proteomes" id="UP000002384"/>
    </source>
</evidence>
<name>B7KDS4_GLOC7</name>
<keyword evidence="2" id="KW-1185">Reference proteome</keyword>
<dbReference type="AlphaFoldDB" id="B7KDS4"/>
<reference evidence="2" key="1">
    <citation type="journal article" date="2011" name="MBio">
        <title>Novel metabolic attributes of the genus Cyanothece, comprising a group of unicellular nitrogen-fixing Cyanobacteria.</title>
        <authorList>
            <person name="Bandyopadhyay A."/>
            <person name="Elvitigala T."/>
            <person name="Welsh E."/>
            <person name="Stockel J."/>
            <person name="Liberton M."/>
            <person name="Min H."/>
            <person name="Sherman L.A."/>
            <person name="Pakrasi H.B."/>
        </authorList>
    </citation>
    <scope>NUCLEOTIDE SEQUENCE [LARGE SCALE GENOMIC DNA]</scope>
    <source>
        <strain evidence="2">PCC 7424</strain>
    </source>
</reference>
<gene>
    <name evidence="1" type="ordered locus">PCC7424_1945</name>
</gene>
<dbReference type="OrthoDB" id="9791262at2"/>
<protein>
    <submittedName>
        <fullName evidence="1">Phytanoyl-CoA dioxygenase</fullName>
    </submittedName>
</protein>
<dbReference type="InterPro" id="IPR008775">
    <property type="entry name" value="Phytyl_CoA_dOase-like"/>
</dbReference>
<dbReference type="Gene3D" id="2.60.120.620">
    <property type="entry name" value="q2cbj1_9rhob like domain"/>
    <property type="match status" value="1"/>
</dbReference>
<keyword evidence="1" id="KW-0223">Dioxygenase</keyword>
<dbReference type="PANTHER" id="PTHR20883:SF48">
    <property type="entry name" value="ECTOINE DIOXYGENASE"/>
    <property type="match status" value="1"/>
</dbReference>
<dbReference type="SUPFAM" id="SSF51197">
    <property type="entry name" value="Clavaminate synthase-like"/>
    <property type="match status" value="1"/>
</dbReference>
<dbReference type="GO" id="GO:0005506">
    <property type="term" value="F:iron ion binding"/>
    <property type="evidence" value="ECO:0007669"/>
    <property type="project" value="UniProtKB-ARBA"/>
</dbReference>
<keyword evidence="1" id="KW-0560">Oxidoreductase</keyword>
<evidence type="ECO:0000313" key="1">
    <source>
        <dbReference type="EMBL" id="ACK70376.1"/>
    </source>
</evidence>